<evidence type="ECO:0000256" key="1">
    <source>
        <dbReference type="ARBA" id="ARBA00008791"/>
    </source>
</evidence>
<organism evidence="3 4">
    <name type="scientific">Actinocatenispora rupis</name>
    <dbReference type="NCBI Taxonomy" id="519421"/>
    <lineage>
        <taxon>Bacteria</taxon>
        <taxon>Bacillati</taxon>
        <taxon>Actinomycetota</taxon>
        <taxon>Actinomycetes</taxon>
        <taxon>Micromonosporales</taxon>
        <taxon>Micromonosporaceae</taxon>
        <taxon>Actinocatenispora</taxon>
    </lineage>
</organism>
<name>A0A8J3IX26_9ACTN</name>
<accession>A0A8J3IX26</accession>
<dbReference type="InterPro" id="IPR006016">
    <property type="entry name" value="UspA"/>
</dbReference>
<dbReference type="EMBL" id="BOMB01000007">
    <property type="protein sequence ID" value="GID10260.1"/>
    <property type="molecule type" value="Genomic_DNA"/>
</dbReference>
<dbReference type="Proteomes" id="UP000612808">
    <property type="component" value="Unassembled WGS sequence"/>
</dbReference>
<comment type="similarity">
    <text evidence="1">Belongs to the universal stress protein A family.</text>
</comment>
<evidence type="ECO:0000313" key="4">
    <source>
        <dbReference type="Proteomes" id="UP000612808"/>
    </source>
</evidence>
<dbReference type="AlphaFoldDB" id="A0A8J3IX26"/>
<protein>
    <submittedName>
        <fullName evidence="3">Universal stress protein A</fullName>
    </submittedName>
</protein>
<dbReference type="PANTHER" id="PTHR46268">
    <property type="entry name" value="STRESS RESPONSE PROTEIN NHAX"/>
    <property type="match status" value="1"/>
</dbReference>
<evidence type="ECO:0000313" key="3">
    <source>
        <dbReference type="EMBL" id="GID10260.1"/>
    </source>
</evidence>
<gene>
    <name evidence="3" type="ORF">Aru02nite_11490</name>
</gene>
<dbReference type="RefSeq" id="WP_203655474.1">
    <property type="nucleotide sequence ID" value="NZ_BAAAZM010000033.1"/>
</dbReference>
<reference evidence="3" key="1">
    <citation type="submission" date="2021-01" db="EMBL/GenBank/DDBJ databases">
        <title>Whole genome shotgun sequence of Actinocatenispora rupis NBRC 107355.</title>
        <authorList>
            <person name="Komaki H."/>
            <person name="Tamura T."/>
        </authorList>
    </citation>
    <scope>NUCLEOTIDE SEQUENCE</scope>
    <source>
        <strain evidence="3">NBRC 107355</strain>
    </source>
</reference>
<sequence>MDEQPIFELGTDGPTVIVAGIDGSPTSLRAAAYATGLARRQGSRLLFAYVAPLPALPGFAAGYVGPLEEGYQQIADELRQEVAEAAAARGVDARFVVRRGDAYLELTRVAEEEQADALVVGASMQAGHKLVGSLAGRLVRAGRWPVTVVP</sequence>
<evidence type="ECO:0000259" key="2">
    <source>
        <dbReference type="Pfam" id="PF00582"/>
    </source>
</evidence>
<dbReference type="Pfam" id="PF00582">
    <property type="entry name" value="Usp"/>
    <property type="match status" value="1"/>
</dbReference>
<keyword evidence="4" id="KW-1185">Reference proteome</keyword>
<proteinExistence type="inferred from homology"/>
<comment type="caution">
    <text evidence="3">The sequence shown here is derived from an EMBL/GenBank/DDBJ whole genome shotgun (WGS) entry which is preliminary data.</text>
</comment>
<dbReference type="Gene3D" id="3.40.50.620">
    <property type="entry name" value="HUPs"/>
    <property type="match status" value="1"/>
</dbReference>
<dbReference type="PANTHER" id="PTHR46268:SF6">
    <property type="entry name" value="UNIVERSAL STRESS PROTEIN UP12"/>
    <property type="match status" value="1"/>
</dbReference>
<feature type="domain" description="UspA" evidence="2">
    <location>
        <begin position="17"/>
        <end position="150"/>
    </location>
</feature>
<dbReference type="InterPro" id="IPR014729">
    <property type="entry name" value="Rossmann-like_a/b/a_fold"/>
</dbReference>
<dbReference type="SUPFAM" id="SSF52402">
    <property type="entry name" value="Adenine nucleotide alpha hydrolases-like"/>
    <property type="match status" value="1"/>
</dbReference>
<dbReference type="CDD" id="cd00293">
    <property type="entry name" value="USP-like"/>
    <property type="match status" value="1"/>
</dbReference>